<proteinExistence type="predicted"/>
<protein>
    <submittedName>
        <fullName evidence="2">GNAT family N-acetyltransferase</fullName>
    </submittedName>
</protein>
<dbReference type="InterPro" id="IPR016181">
    <property type="entry name" value="Acyl_CoA_acyltransferase"/>
</dbReference>
<evidence type="ECO:0000313" key="3">
    <source>
        <dbReference type="Proteomes" id="UP000263486"/>
    </source>
</evidence>
<dbReference type="RefSeq" id="WP_114642902.1">
    <property type="nucleotide sequence ID" value="NZ_JAACIO010000020.1"/>
</dbReference>
<dbReference type="PANTHER" id="PTHR43415:SF4">
    <property type="entry name" value="N-ACETYLTRANSFERASE DOMAIN-CONTAINING PROTEIN"/>
    <property type="match status" value="1"/>
</dbReference>
<dbReference type="Gene3D" id="3.40.630.30">
    <property type="match status" value="1"/>
</dbReference>
<dbReference type="Proteomes" id="UP000263486">
    <property type="component" value="Unassembled WGS sequence"/>
</dbReference>
<dbReference type="EMBL" id="QUAJ01000019">
    <property type="protein sequence ID" value="REI40517.1"/>
    <property type="molecule type" value="Genomic_DNA"/>
</dbReference>
<dbReference type="PROSITE" id="PS51186">
    <property type="entry name" value="GNAT"/>
    <property type="match status" value="1"/>
</dbReference>
<dbReference type="Pfam" id="PF13302">
    <property type="entry name" value="Acetyltransf_3"/>
    <property type="match status" value="1"/>
</dbReference>
<accession>A0ABX9KFN5</accession>
<dbReference type="InterPro" id="IPR000182">
    <property type="entry name" value="GNAT_dom"/>
</dbReference>
<dbReference type="SUPFAM" id="SSF55729">
    <property type="entry name" value="Acyl-CoA N-acyltransferases (Nat)"/>
    <property type="match status" value="1"/>
</dbReference>
<dbReference type="PANTHER" id="PTHR43415">
    <property type="entry name" value="SPERMIDINE N(1)-ACETYLTRANSFERASE"/>
    <property type="match status" value="1"/>
</dbReference>
<name>A0ABX9KFN5_9FUSO</name>
<evidence type="ECO:0000259" key="1">
    <source>
        <dbReference type="PROSITE" id="PS51186"/>
    </source>
</evidence>
<keyword evidence="3" id="KW-1185">Reference proteome</keyword>
<comment type="caution">
    <text evidence="2">The sequence shown here is derived from an EMBL/GenBank/DDBJ whole genome shotgun (WGS) entry which is preliminary data.</text>
</comment>
<evidence type="ECO:0000313" key="2">
    <source>
        <dbReference type="EMBL" id="REI40517.1"/>
    </source>
</evidence>
<organism evidence="2 3">
    <name type="scientific">Psychrilyobacter piezotolerans</name>
    <dbReference type="NCBI Taxonomy" id="2293438"/>
    <lineage>
        <taxon>Bacteria</taxon>
        <taxon>Fusobacteriati</taxon>
        <taxon>Fusobacteriota</taxon>
        <taxon>Fusobacteriia</taxon>
        <taxon>Fusobacteriales</taxon>
        <taxon>Fusobacteriaceae</taxon>
        <taxon>Psychrilyobacter</taxon>
    </lineage>
</organism>
<reference evidence="2 3" key="1">
    <citation type="submission" date="2018-08" db="EMBL/GenBank/DDBJ databases">
        <title>Draft genome sequence of Psychrilyobacter sp. strain SD5 isolated from Black Sea water.</title>
        <authorList>
            <person name="Yadav S."/>
            <person name="Villanueva L."/>
            <person name="Damste J.S.S."/>
        </authorList>
    </citation>
    <scope>NUCLEOTIDE SEQUENCE [LARGE SCALE GENOMIC DNA]</scope>
    <source>
        <strain evidence="2 3">SD5</strain>
    </source>
</reference>
<feature type="domain" description="N-acetyltransferase" evidence="1">
    <location>
        <begin position="5"/>
        <end position="168"/>
    </location>
</feature>
<gene>
    <name evidence="2" type="ORF">DYH56_10915</name>
</gene>
<sequence length="181" mass="21398">MKANIKLRNLEINDLETYLYLNNPEREFYKYNGPYFGKPTIEELKEEVENYRSKFLKGEKDVKSGKMIVDSSNNELIGSVSSYWKSKETLWMEAGIVIFNENYWGKGIGYDALKMWISELFNDNPEIIRLGLTTWSGNKRMMNLSEKLGMKKEATYRKARIVDNKYYDSVSYGILREEWNF</sequence>